<organism evidence="15 16">
    <name type="scientific">Acinetobacter populi</name>
    <dbReference type="NCBI Taxonomy" id="1582270"/>
    <lineage>
        <taxon>Bacteria</taxon>
        <taxon>Pseudomonadati</taxon>
        <taxon>Pseudomonadota</taxon>
        <taxon>Gammaproteobacteria</taxon>
        <taxon>Moraxellales</taxon>
        <taxon>Moraxellaceae</taxon>
        <taxon>Acinetobacter</taxon>
    </lineage>
</organism>
<evidence type="ECO:0000256" key="3">
    <source>
        <dbReference type="ARBA" id="ARBA00022448"/>
    </source>
</evidence>
<protein>
    <recommendedName>
        <fullName evidence="14">Secretin/TonB short N-terminal domain-containing protein</fullName>
    </recommendedName>
</protein>
<dbReference type="PANTHER" id="PTHR30069:SF41">
    <property type="entry name" value="HEME_HEMOPEXIN UTILIZATION PROTEIN C"/>
    <property type="match status" value="1"/>
</dbReference>
<comment type="caution">
    <text evidence="15">The sequence shown here is derived from an EMBL/GenBank/DDBJ whole genome shotgun (WGS) entry which is preliminary data.</text>
</comment>
<dbReference type="InterPro" id="IPR011662">
    <property type="entry name" value="Secretin/TonB_short_N"/>
</dbReference>
<evidence type="ECO:0000313" key="15">
    <source>
        <dbReference type="EMBL" id="OUY06973.1"/>
    </source>
</evidence>
<feature type="signal peptide" evidence="13">
    <location>
        <begin position="1"/>
        <end position="27"/>
    </location>
</feature>
<keyword evidence="16" id="KW-1185">Reference proteome</keyword>
<dbReference type="AlphaFoldDB" id="A0A1Z9YXQ4"/>
<dbReference type="Pfam" id="PF00593">
    <property type="entry name" value="TonB_dep_Rec_b-barrel"/>
    <property type="match status" value="1"/>
</dbReference>
<keyword evidence="5" id="KW-0410">Iron transport</keyword>
<sequence length="860" mass="96195">MIFRKKALPMLVQALCLGFLPFSISHAEETQASVQQLQNYQIAANDLGYVLSSFAAQSGVVFSFDRELLKGQRSEGLQGQYSVAQGFAKILQNQPYHVIKQNNNYLLAIKDTAHAEAAPEQQPSQDLVTVAAKREDVPVQLPVLVVKAEPILSTTSKGREELQQFRGTANGDAFAGIASVQLNSLRNEAGAIDVGIRGLQGEGRVPVIIDGSLQATHTHRGYQGESDRTYIDMDLISQLSVEKGASNNRYATGAIGGTVQMKTLSVNDILLEHKNVGVLLKGTLYNNNQTPNIPENTREQDRYLLTNHLSSSKFNNGAFTTAFAYRNDLLDLVAAYSQRKVGNYFAGTHGKENYQQESAMVSPGQEVVNTSYQNKSGIMKLGWNITDEQRLELNFRRHLQQAGEVLAAYWYKAPTYDPNYPDYWTPPAGRDSMAQWSLGNANVNAYSTEYHYNPANHGLIDLNINIAKTDAKMHQHNGLWTNWGSLADQYRASYRDERTAIQISNKSRFSTLPIVLEYGLSADEQRMQPRYFYEFDSARNAKRQSQAAFLTTNLATKIADFALSTRLHESKTTDYIGERTLDYKAHVDVLTHAAFHLNDQVDLYGKLGNSYRNPSLFESTESRETFNYYPHNPIRAENSRHAELGLQGQYADLFTAKDELNVSLNYFYNNIKDYLSQGAIPPGPDSGWWETYLLAFKNYDKVVLKGTELNANYQHPAFSIEANATFNATAKICPVKNQCNAVGDAWSLISTRIAPKRTINLTLAKNFLDQDLSIGTRVRYHSEKHNPRGWFAGTAITGRAVEDIPADTLIDLFARYKLNQHANLNVSIENLTNRYAFDPGTVIGMPTPGRTVQASLELRF</sequence>
<dbReference type="InterPro" id="IPR039426">
    <property type="entry name" value="TonB-dep_rcpt-like"/>
</dbReference>
<evidence type="ECO:0000256" key="7">
    <source>
        <dbReference type="ARBA" id="ARBA00023004"/>
    </source>
</evidence>
<keyword evidence="5" id="KW-0406">Ion transport</keyword>
<dbReference type="Gene3D" id="2.170.130.10">
    <property type="entry name" value="TonB-dependent receptor, plug domain"/>
    <property type="match status" value="1"/>
</dbReference>
<evidence type="ECO:0000256" key="11">
    <source>
        <dbReference type="PROSITE-ProRule" id="PRU01360"/>
    </source>
</evidence>
<dbReference type="Proteomes" id="UP000196536">
    <property type="component" value="Unassembled WGS sequence"/>
</dbReference>
<dbReference type="Gene3D" id="3.55.50.30">
    <property type="match status" value="1"/>
</dbReference>
<evidence type="ECO:0000256" key="2">
    <source>
        <dbReference type="ARBA" id="ARBA00009810"/>
    </source>
</evidence>
<feature type="domain" description="Secretin/TonB short N-terminal" evidence="14">
    <location>
        <begin position="60"/>
        <end position="110"/>
    </location>
</feature>
<gene>
    <name evidence="15" type="ORF">CAP51_09765</name>
</gene>
<evidence type="ECO:0000256" key="6">
    <source>
        <dbReference type="ARBA" id="ARBA00022692"/>
    </source>
</evidence>
<keyword evidence="9 11" id="KW-0472">Membrane</keyword>
<comment type="similarity">
    <text evidence="2 11 12">Belongs to the TonB-dependent receptor family.</text>
</comment>
<dbReference type="InterPro" id="IPR036942">
    <property type="entry name" value="Beta-barrel_TonB_sf"/>
</dbReference>
<dbReference type="PROSITE" id="PS52016">
    <property type="entry name" value="TONB_DEPENDENT_REC_3"/>
    <property type="match status" value="1"/>
</dbReference>
<keyword evidence="7" id="KW-0408">Iron</keyword>
<dbReference type="Pfam" id="PF07715">
    <property type="entry name" value="Plug"/>
    <property type="match status" value="1"/>
</dbReference>
<dbReference type="InterPro" id="IPR037066">
    <property type="entry name" value="Plug_dom_sf"/>
</dbReference>
<keyword evidence="6 11" id="KW-0812">Transmembrane</keyword>
<evidence type="ECO:0000256" key="1">
    <source>
        <dbReference type="ARBA" id="ARBA00004571"/>
    </source>
</evidence>
<feature type="chain" id="PRO_5012690581" description="Secretin/TonB short N-terminal domain-containing protein" evidence="13">
    <location>
        <begin position="28"/>
        <end position="860"/>
    </location>
</feature>
<dbReference type="GO" id="GO:0044718">
    <property type="term" value="P:siderophore transmembrane transport"/>
    <property type="evidence" value="ECO:0007669"/>
    <property type="project" value="TreeGrafter"/>
</dbReference>
<keyword evidence="4 11" id="KW-1134">Transmembrane beta strand</keyword>
<dbReference type="SMART" id="SM00965">
    <property type="entry name" value="STN"/>
    <property type="match status" value="1"/>
</dbReference>
<evidence type="ECO:0000256" key="10">
    <source>
        <dbReference type="ARBA" id="ARBA00023237"/>
    </source>
</evidence>
<name>A0A1Z9YXQ4_9GAMM</name>
<keyword evidence="13" id="KW-0732">Signal</keyword>
<evidence type="ECO:0000256" key="9">
    <source>
        <dbReference type="ARBA" id="ARBA00023136"/>
    </source>
</evidence>
<dbReference type="GO" id="GO:0009279">
    <property type="term" value="C:cell outer membrane"/>
    <property type="evidence" value="ECO:0007669"/>
    <property type="project" value="UniProtKB-SubCell"/>
</dbReference>
<dbReference type="EMBL" id="NEXX01000003">
    <property type="protein sequence ID" value="OUY06973.1"/>
    <property type="molecule type" value="Genomic_DNA"/>
</dbReference>
<evidence type="ECO:0000256" key="8">
    <source>
        <dbReference type="ARBA" id="ARBA00023077"/>
    </source>
</evidence>
<dbReference type="InterPro" id="IPR000531">
    <property type="entry name" value="Beta-barrel_TonB"/>
</dbReference>
<dbReference type="Gene3D" id="2.40.170.20">
    <property type="entry name" value="TonB-dependent receptor, beta-barrel domain"/>
    <property type="match status" value="1"/>
</dbReference>
<evidence type="ECO:0000256" key="4">
    <source>
        <dbReference type="ARBA" id="ARBA00022452"/>
    </source>
</evidence>
<evidence type="ECO:0000256" key="12">
    <source>
        <dbReference type="RuleBase" id="RU003357"/>
    </source>
</evidence>
<dbReference type="SUPFAM" id="SSF56935">
    <property type="entry name" value="Porins"/>
    <property type="match status" value="1"/>
</dbReference>
<dbReference type="OrthoDB" id="6046653at2"/>
<dbReference type="PANTHER" id="PTHR30069">
    <property type="entry name" value="TONB-DEPENDENT OUTER MEMBRANE RECEPTOR"/>
    <property type="match status" value="1"/>
</dbReference>
<proteinExistence type="inferred from homology"/>
<dbReference type="RefSeq" id="WP_087620576.1">
    <property type="nucleotide sequence ID" value="NZ_NEXX01000003.1"/>
</dbReference>
<accession>A0A1Z9YXQ4</accession>
<keyword evidence="10 11" id="KW-0998">Cell outer membrane</keyword>
<evidence type="ECO:0000256" key="13">
    <source>
        <dbReference type="SAM" id="SignalP"/>
    </source>
</evidence>
<keyword evidence="8 12" id="KW-0798">TonB box</keyword>
<dbReference type="GO" id="GO:0015344">
    <property type="term" value="F:siderophore uptake transmembrane transporter activity"/>
    <property type="evidence" value="ECO:0007669"/>
    <property type="project" value="TreeGrafter"/>
</dbReference>
<evidence type="ECO:0000313" key="16">
    <source>
        <dbReference type="Proteomes" id="UP000196536"/>
    </source>
</evidence>
<evidence type="ECO:0000259" key="14">
    <source>
        <dbReference type="SMART" id="SM00965"/>
    </source>
</evidence>
<reference evidence="15 16" key="1">
    <citation type="submission" date="2017-05" db="EMBL/GenBank/DDBJ databases">
        <title>Acinetobacter populi ANC 5415 (= PBJ7), whole genome shotgun sequencing project.</title>
        <authorList>
            <person name="Nemec A."/>
            <person name="Radolfova-Krizova L."/>
        </authorList>
    </citation>
    <scope>NUCLEOTIDE SEQUENCE [LARGE SCALE GENOMIC DNA]</scope>
    <source>
        <strain evidence="15 16">PBJ7</strain>
    </source>
</reference>
<comment type="subcellular location">
    <subcellularLocation>
        <location evidence="1 11">Cell outer membrane</location>
        <topology evidence="1 11">Multi-pass membrane protein</topology>
    </subcellularLocation>
</comment>
<dbReference type="InterPro" id="IPR012910">
    <property type="entry name" value="Plug_dom"/>
</dbReference>
<evidence type="ECO:0000256" key="5">
    <source>
        <dbReference type="ARBA" id="ARBA00022496"/>
    </source>
</evidence>
<keyword evidence="3 11" id="KW-0813">Transport</keyword>